<dbReference type="EMBL" id="CP038266">
    <property type="protein sequence ID" value="QBR90470.1"/>
    <property type="molecule type" value="Genomic_DNA"/>
</dbReference>
<accession>A0ABX5T075</accession>
<dbReference type="Pfam" id="PF12697">
    <property type="entry name" value="Abhydrolase_6"/>
    <property type="match status" value="1"/>
</dbReference>
<dbReference type="Proteomes" id="UP000295748">
    <property type="component" value="Chromosome"/>
</dbReference>
<gene>
    <name evidence="2" type="ORF">E4K62_18355</name>
</gene>
<name>A0ABX5T075_9MICO</name>
<keyword evidence="3" id="KW-1185">Reference proteome</keyword>
<reference evidence="2 3" key="1">
    <citation type="submission" date="2019-03" db="EMBL/GenBank/DDBJ databases">
        <authorList>
            <person name="Dong K."/>
        </authorList>
    </citation>
    <scope>NUCLEOTIDE SEQUENCE [LARGE SCALE GENOMIC DNA]</scope>
    <source>
        <strain evidence="3">dk512</strain>
    </source>
</reference>
<organism evidence="2 3">
    <name type="scientific">Microbacterium wangchenii</name>
    <dbReference type="NCBI Taxonomy" id="2541726"/>
    <lineage>
        <taxon>Bacteria</taxon>
        <taxon>Bacillati</taxon>
        <taxon>Actinomycetota</taxon>
        <taxon>Actinomycetes</taxon>
        <taxon>Micrococcales</taxon>
        <taxon>Microbacteriaceae</taxon>
        <taxon>Microbacterium</taxon>
    </lineage>
</organism>
<dbReference type="RefSeq" id="WP_135070520.1">
    <property type="nucleotide sequence ID" value="NZ_CP038266.1"/>
</dbReference>
<keyword evidence="2" id="KW-0378">Hydrolase</keyword>
<dbReference type="InterPro" id="IPR050266">
    <property type="entry name" value="AB_hydrolase_sf"/>
</dbReference>
<evidence type="ECO:0000313" key="2">
    <source>
        <dbReference type="EMBL" id="QBR90470.1"/>
    </source>
</evidence>
<proteinExistence type="predicted"/>
<dbReference type="PANTHER" id="PTHR43798">
    <property type="entry name" value="MONOACYLGLYCEROL LIPASE"/>
    <property type="match status" value="1"/>
</dbReference>
<protein>
    <submittedName>
        <fullName evidence="2">Alpha/beta hydrolase</fullName>
    </submittedName>
</protein>
<evidence type="ECO:0000259" key="1">
    <source>
        <dbReference type="Pfam" id="PF12697"/>
    </source>
</evidence>
<dbReference type="InterPro" id="IPR029058">
    <property type="entry name" value="AB_hydrolase_fold"/>
</dbReference>
<dbReference type="SUPFAM" id="SSF53474">
    <property type="entry name" value="alpha/beta-Hydrolases"/>
    <property type="match status" value="1"/>
</dbReference>
<dbReference type="InterPro" id="IPR000073">
    <property type="entry name" value="AB_hydrolase_1"/>
</dbReference>
<feature type="domain" description="AB hydrolase-1" evidence="1">
    <location>
        <begin position="34"/>
        <end position="260"/>
    </location>
</feature>
<dbReference type="PANTHER" id="PTHR43798:SF6">
    <property type="entry name" value="HYDROLASE, PUTATIVE (AFU_ORTHOLOGUE AFUA_4G13070)-RELATED"/>
    <property type="match status" value="1"/>
</dbReference>
<dbReference type="GO" id="GO:0016787">
    <property type="term" value="F:hydrolase activity"/>
    <property type="evidence" value="ECO:0007669"/>
    <property type="project" value="UniProtKB-KW"/>
</dbReference>
<sequence length="271" mass="28384">MSGASARPVVTRRVGTRPDASLAYDVRGSGIPLLALHGAYSARGEVRGFLEPVLEGLAVRRIYVDLPGHGDSRPSDGVDGAQGVFDLVDRLLQAEGIDGRFLLLGHSLGGLVARAMAARYSDRVAGLALLCPYLDGPQRPAQASVVRDDGVSGDLDPDARDAYEGYFVVRTAETLARFRAAVAPASGAVDDAVFERALDALDADAGVIEAPVLVACGRQDGWVGWERQQELGAVYPRATVVTVADAGHALPHERPALVAALLADWLAQAGA</sequence>
<dbReference type="Gene3D" id="3.40.50.1820">
    <property type="entry name" value="alpha/beta hydrolase"/>
    <property type="match status" value="1"/>
</dbReference>
<evidence type="ECO:0000313" key="3">
    <source>
        <dbReference type="Proteomes" id="UP000295748"/>
    </source>
</evidence>
<dbReference type="PRINTS" id="PR00111">
    <property type="entry name" value="ABHYDROLASE"/>
</dbReference>